<evidence type="ECO:0000313" key="2">
    <source>
        <dbReference type="EMBL" id="TQM43947.1"/>
    </source>
</evidence>
<reference evidence="2 3" key="1">
    <citation type="submission" date="2019-06" db="EMBL/GenBank/DDBJ databases">
        <title>Sequencing the genomes of 1000 actinobacteria strains.</title>
        <authorList>
            <person name="Klenk H.-P."/>
        </authorList>
    </citation>
    <scope>NUCLEOTIDE SEQUENCE [LARGE SCALE GENOMIC DNA]</scope>
    <source>
        <strain evidence="2 3">DSM 45511</strain>
    </source>
</reference>
<sequence>MNVSPDAPDAAHREPSDVPAAPPGSTDGEQPADAGSGGGAKAKIAAPVRGVVTLARKVGRAVAGRGAEGGRAVAGRARSMREKRVARRCVIVTESSGRPVVIGPYRDEDAARKDVARVPGPAQVAQLQAGTAYFAEGAEAGPSSTATP</sequence>
<name>A0A543GCY4_9PSEU</name>
<proteinExistence type="predicted"/>
<dbReference type="OrthoDB" id="9853693at2"/>
<comment type="caution">
    <text evidence="2">The sequence shown here is derived from an EMBL/GenBank/DDBJ whole genome shotgun (WGS) entry which is preliminary data.</text>
</comment>
<accession>A0A543GCY4</accession>
<organism evidence="2 3">
    <name type="scientific">Pseudonocardia cypriaca</name>
    <dbReference type="NCBI Taxonomy" id="882449"/>
    <lineage>
        <taxon>Bacteria</taxon>
        <taxon>Bacillati</taxon>
        <taxon>Actinomycetota</taxon>
        <taxon>Actinomycetes</taxon>
        <taxon>Pseudonocardiales</taxon>
        <taxon>Pseudonocardiaceae</taxon>
        <taxon>Pseudonocardia</taxon>
    </lineage>
</organism>
<dbReference type="AlphaFoldDB" id="A0A543GCY4"/>
<evidence type="ECO:0000256" key="1">
    <source>
        <dbReference type="SAM" id="MobiDB-lite"/>
    </source>
</evidence>
<evidence type="ECO:0000313" key="3">
    <source>
        <dbReference type="Proteomes" id="UP000319818"/>
    </source>
</evidence>
<protein>
    <submittedName>
        <fullName evidence="2">Uncharacterized protein</fullName>
    </submittedName>
</protein>
<feature type="region of interest" description="Disordered" evidence="1">
    <location>
        <begin position="1"/>
        <end position="46"/>
    </location>
</feature>
<dbReference type="RefSeq" id="WP_142098236.1">
    <property type="nucleotide sequence ID" value="NZ_VFPH01000001.1"/>
</dbReference>
<gene>
    <name evidence="2" type="ORF">FB388_1306</name>
</gene>
<keyword evidence="3" id="KW-1185">Reference proteome</keyword>
<dbReference type="EMBL" id="VFPH01000001">
    <property type="protein sequence ID" value="TQM43947.1"/>
    <property type="molecule type" value="Genomic_DNA"/>
</dbReference>
<dbReference type="Proteomes" id="UP000319818">
    <property type="component" value="Unassembled WGS sequence"/>
</dbReference>